<evidence type="ECO:0000256" key="1">
    <source>
        <dbReference type="ARBA" id="ARBA00023015"/>
    </source>
</evidence>
<name>A0AB39R8T3_9ACTN</name>
<dbReference type="EMBL" id="CP163443">
    <property type="protein sequence ID" value="XDQ50736.1"/>
    <property type="molecule type" value="Genomic_DNA"/>
</dbReference>
<gene>
    <name evidence="6" type="ORF">AB5J53_02925</name>
</gene>
<dbReference type="SUPFAM" id="SSF46689">
    <property type="entry name" value="Homeodomain-like"/>
    <property type="match status" value="1"/>
</dbReference>
<reference evidence="6" key="1">
    <citation type="submission" date="2024-07" db="EMBL/GenBank/DDBJ databases">
        <authorList>
            <person name="Yu S.T."/>
        </authorList>
    </citation>
    <scope>NUCLEOTIDE SEQUENCE</scope>
    <source>
        <strain evidence="6">R41</strain>
    </source>
</reference>
<dbReference type="GO" id="GO:0000976">
    <property type="term" value="F:transcription cis-regulatory region binding"/>
    <property type="evidence" value="ECO:0007669"/>
    <property type="project" value="TreeGrafter"/>
</dbReference>
<evidence type="ECO:0000256" key="4">
    <source>
        <dbReference type="PROSITE-ProRule" id="PRU00335"/>
    </source>
</evidence>
<dbReference type="RefSeq" id="WP_369244086.1">
    <property type="nucleotide sequence ID" value="NZ_CP163443.1"/>
</dbReference>
<evidence type="ECO:0000256" key="3">
    <source>
        <dbReference type="ARBA" id="ARBA00023163"/>
    </source>
</evidence>
<dbReference type="PRINTS" id="PR00455">
    <property type="entry name" value="HTHTETR"/>
</dbReference>
<feature type="DNA-binding region" description="H-T-H motif" evidence="4">
    <location>
        <begin position="40"/>
        <end position="59"/>
    </location>
</feature>
<proteinExistence type="predicted"/>
<feature type="domain" description="HTH tetR-type" evidence="5">
    <location>
        <begin position="17"/>
        <end position="77"/>
    </location>
</feature>
<dbReference type="GO" id="GO:0003700">
    <property type="term" value="F:DNA-binding transcription factor activity"/>
    <property type="evidence" value="ECO:0007669"/>
    <property type="project" value="TreeGrafter"/>
</dbReference>
<dbReference type="PROSITE" id="PS50977">
    <property type="entry name" value="HTH_TETR_2"/>
    <property type="match status" value="1"/>
</dbReference>
<dbReference type="InterPro" id="IPR009057">
    <property type="entry name" value="Homeodomain-like_sf"/>
</dbReference>
<protein>
    <submittedName>
        <fullName evidence="6">TetR/AcrR family transcriptional regulator</fullName>
    </submittedName>
</protein>
<organism evidence="6">
    <name type="scientific">Streptomyces sp. R41</name>
    <dbReference type="NCBI Taxonomy" id="3238632"/>
    <lineage>
        <taxon>Bacteria</taxon>
        <taxon>Bacillati</taxon>
        <taxon>Actinomycetota</taxon>
        <taxon>Actinomycetes</taxon>
        <taxon>Kitasatosporales</taxon>
        <taxon>Streptomycetaceae</taxon>
        <taxon>Streptomyces</taxon>
    </lineage>
</organism>
<dbReference type="PANTHER" id="PTHR30055">
    <property type="entry name" value="HTH-TYPE TRANSCRIPTIONAL REGULATOR RUTR"/>
    <property type="match status" value="1"/>
</dbReference>
<dbReference type="InterPro" id="IPR025996">
    <property type="entry name" value="MT1864/Rv1816-like_C"/>
</dbReference>
<accession>A0AB39R8T3</accession>
<dbReference type="PANTHER" id="PTHR30055:SF243">
    <property type="entry name" value="HTH-TYPE TRANSCRIPTIONAL REGULATOR RV1816"/>
    <property type="match status" value="1"/>
</dbReference>
<dbReference type="InterPro" id="IPR050109">
    <property type="entry name" value="HTH-type_TetR-like_transc_reg"/>
</dbReference>
<evidence type="ECO:0000259" key="5">
    <source>
        <dbReference type="PROSITE" id="PS50977"/>
    </source>
</evidence>
<keyword evidence="2 4" id="KW-0238">DNA-binding</keyword>
<dbReference type="InterPro" id="IPR001647">
    <property type="entry name" value="HTH_TetR"/>
</dbReference>
<dbReference type="AlphaFoldDB" id="A0AB39R8T3"/>
<sequence length="228" mass="24679">MAAESRTEPGLRDRFRAQVRQEVKAAALRQLAEGGPEALSLNAIAKQVGMTGPALYRYFTNRDSLLTDLVIDAYGDLASALSRAADAGTTDPVARLTAVVHAYRAWAVAEPHRYRLLFRAPLQGYDAQSTSLVEASQPAMNVVLEVVAALAKPSTPVPEGPAAHFREWMKRHGIEDVPAAVAARTTMLWAHLHGLVGLEIEGNFTSMGIDPAALYETEVKDFVRSLST</sequence>
<dbReference type="SUPFAM" id="SSF48498">
    <property type="entry name" value="Tetracyclin repressor-like, C-terminal domain"/>
    <property type="match status" value="1"/>
</dbReference>
<keyword evidence="1" id="KW-0805">Transcription regulation</keyword>
<evidence type="ECO:0000313" key="6">
    <source>
        <dbReference type="EMBL" id="XDQ50736.1"/>
    </source>
</evidence>
<dbReference type="Pfam" id="PF13305">
    <property type="entry name" value="TetR_C_33"/>
    <property type="match status" value="1"/>
</dbReference>
<dbReference type="Pfam" id="PF00440">
    <property type="entry name" value="TetR_N"/>
    <property type="match status" value="1"/>
</dbReference>
<dbReference type="InterPro" id="IPR036271">
    <property type="entry name" value="Tet_transcr_reg_TetR-rel_C_sf"/>
</dbReference>
<evidence type="ECO:0000256" key="2">
    <source>
        <dbReference type="ARBA" id="ARBA00023125"/>
    </source>
</evidence>
<keyword evidence="3" id="KW-0804">Transcription</keyword>
<dbReference type="Gene3D" id="1.10.357.10">
    <property type="entry name" value="Tetracycline Repressor, domain 2"/>
    <property type="match status" value="1"/>
</dbReference>